<accession>A0A0H3YF25</accession>
<feature type="transmembrane region" description="Helical" evidence="5">
    <location>
        <begin position="321"/>
        <end position="340"/>
    </location>
</feature>
<evidence type="ECO:0000259" key="6">
    <source>
        <dbReference type="PROSITE" id="PS50850"/>
    </source>
</evidence>
<feature type="transmembrane region" description="Helical" evidence="5">
    <location>
        <begin position="164"/>
        <end position="184"/>
    </location>
</feature>
<evidence type="ECO:0000256" key="2">
    <source>
        <dbReference type="ARBA" id="ARBA00022692"/>
    </source>
</evidence>
<feature type="transmembrane region" description="Helical" evidence="5">
    <location>
        <begin position="105"/>
        <end position="128"/>
    </location>
</feature>
<dbReference type="InterPro" id="IPR044777">
    <property type="entry name" value="SLC17A9-like"/>
</dbReference>
<dbReference type="PANTHER" id="PTHR11662">
    <property type="entry name" value="SOLUTE CARRIER FAMILY 17"/>
    <property type="match status" value="1"/>
</dbReference>
<proteinExistence type="evidence at transcript level"/>
<name>A0A0H3YF25_SCHMD</name>
<dbReference type="InterPro" id="IPR011701">
    <property type="entry name" value="MFS"/>
</dbReference>
<comment type="subcellular location">
    <subcellularLocation>
        <location evidence="1">Membrane</location>
        <topology evidence="1">Multi-pass membrane protein</topology>
    </subcellularLocation>
</comment>
<organism evidence="7">
    <name type="scientific">Schmidtea mediterranea</name>
    <name type="common">Freshwater planarian flatworm</name>
    <dbReference type="NCBI Taxonomy" id="79327"/>
    <lineage>
        <taxon>Eukaryota</taxon>
        <taxon>Metazoa</taxon>
        <taxon>Spiralia</taxon>
        <taxon>Lophotrochozoa</taxon>
        <taxon>Platyhelminthes</taxon>
        <taxon>Rhabditophora</taxon>
        <taxon>Seriata</taxon>
        <taxon>Tricladida</taxon>
        <taxon>Continenticola</taxon>
        <taxon>Geoplanoidea</taxon>
        <taxon>Dugesiidae</taxon>
        <taxon>Schmidtea</taxon>
    </lineage>
</organism>
<dbReference type="InterPro" id="IPR020846">
    <property type="entry name" value="MFS_dom"/>
</dbReference>
<evidence type="ECO:0000256" key="3">
    <source>
        <dbReference type="ARBA" id="ARBA00022989"/>
    </source>
</evidence>
<dbReference type="GO" id="GO:0006820">
    <property type="term" value="P:monoatomic anion transport"/>
    <property type="evidence" value="ECO:0007669"/>
    <property type="project" value="TreeGrafter"/>
</dbReference>
<keyword evidence="3 5" id="KW-1133">Transmembrane helix</keyword>
<feature type="transmembrane region" description="Helical" evidence="5">
    <location>
        <begin position="54"/>
        <end position="73"/>
    </location>
</feature>
<dbReference type="OrthoDB" id="2250022at2759"/>
<feature type="transmembrane region" description="Helical" evidence="5">
    <location>
        <begin position="80"/>
        <end position="99"/>
    </location>
</feature>
<dbReference type="Pfam" id="PF07690">
    <property type="entry name" value="MFS_1"/>
    <property type="match status" value="1"/>
</dbReference>
<dbReference type="AlphaFoldDB" id="A0A0H3YF25"/>
<sequence length="411" mass="45856">MTVRYSSTFLKISNVVWLCCLANFINSADRVIMPIAIIQMAEYFKWTLHEQGMILSAFSVGFLSSMVIGGSAAKKYGGKFVLSLSVILWSMSTLFTPIFANYFYITIFLRILLGVGEGLGLPTIFHIFSHVVSQDERSTAFGYLIALGSIGQTVSALACPHLPWSFMFNFFGLLGIVWVFVWVISYKEYRDPINGDEEEFVQPPKFIGHSVHWREFIRHWPLWAIYIAHFSMNWSNYIIMQWLPTYLSRYLGANETEIMYTAFPYISNSLLGIGSGYLADKLIRQHWSIISVRRLMTFIGLVIPGLFLLIFSSAYNVTLSVIYISLSMGFSACNSAGHLCNHAEVAPNHAGITFAISNTLATIPGILAGPLTAELVIKSGGRWFPVFTIAGVMNIVGAVIYVSQSSATQII</sequence>
<evidence type="ECO:0000256" key="1">
    <source>
        <dbReference type="ARBA" id="ARBA00004141"/>
    </source>
</evidence>
<feature type="domain" description="Major facilitator superfamily (MFS) profile" evidence="6">
    <location>
        <begin position="15"/>
        <end position="409"/>
    </location>
</feature>
<feature type="transmembrane region" description="Helical" evidence="5">
    <location>
        <begin position="140"/>
        <end position="158"/>
    </location>
</feature>
<feature type="transmembrane region" description="Helical" evidence="5">
    <location>
        <begin position="295"/>
        <end position="315"/>
    </location>
</feature>
<dbReference type="GO" id="GO:0015291">
    <property type="term" value="F:secondary active transmembrane transporter activity"/>
    <property type="evidence" value="ECO:0007669"/>
    <property type="project" value="UniProtKB-ARBA"/>
</dbReference>
<dbReference type="EMBL" id="KT163585">
    <property type="protein sequence ID" value="AKN21535.1"/>
    <property type="molecule type" value="mRNA"/>
</dbReference>
<dbReference type="FunFam" id="1.20.1250.20:FF:000452">
    <property type="entry name" value="sialin-like isoform X1"/>
    <property type="match status" value="1"/>
</dbReference>
<dbReference type="InterPro" id="IPR036259">
    <property type="entry name" value="MFS_trans_sf"/>
</dbReference>
<gene>
    <name evidence="7" type="primary">slc17a-12</name>
</gene>
<feature type="transmembrane region" description="Helical" evidence="5">
    <location>
        <begin position="263"/>
        <end position="283"/>
    </location>
</feature>
<dbReference type="Gene3D" id="1.20.1250.20">
    <property type="entry name" value="MFS general substrate transporter like domains"/>
    <property type="match status" value="2"/>
</dbReference>
<keyword evidence="4 5" id="KW-0472">Membrane</keyword>
<protein>
    <submittedName>
        <fullName evidence="7">Slc17a-12</fullName>
    </submittedName>
</protein>
<evidence type="ECO:0000256" key="5">
    <source>
        <dbReference type="SAM" id="Phobius"/>
    </source>
</evidence>
<feature type="transmembrane region" description="Helical" evidence="5">
    <location>
        <begin position="352"/>
        <end position="371"/>
    </location>
</feature>
<dbReference type="PROSITE" id="PS50850">
    <property type="entry name" value="MFS"/>
    <property type="match status" value="1"/>
</dbReference>
<dbReference type="PANTHER" id="PTHR11662:SF40">
    <property type="entry name" value="MAJOR FACILITATOR SUPERFAMILY (MFS) PROFILE DOMAIN-CONTAINING PROTEIN"/>
    <property type="match status" value="1"/>
</dbReference>
<feature type="transmembrane region" description="Helical" evidence="5">
    <location>
        <begin position="223"/>
        <end position="243"/>
    </location>
</feature>
<keyword evidence="2 5" id="KW-0812">Transmembrane</keyword>
<dbReference type="SUPFAM" id="SSF103473">
    <property type="entry name" value="MFS general substrate transporter"/>
    <property type="match status" value="1"/>
</dbReference>
<dbReference type="GO" id="GO:0016020">
    <property type="term" value="C:membrane"/>
    <property type="evidence" value="ECO:0007669"/>
    <property type="project" value="UniProtKB-SubCell"/>
</dbReference>
<reference evidence="7" key="1">
    <citation type="journal article" date="2015" name="Elife">
        <title>Stem cells and fluid flow drive cyst formation in an invertebrate excretory organ.</title>
        <authorList>
            <person name="Thi-Kim Vu H."/>
            <person name="Rink J.C."/>
            <person name="McKinney S.A."/>
            <person name="McClain M."/>
            <person name="Lakshmanaperumal N."/>
            <person name="Alexander R."/>
            <person name="Sanchez Alvarado A."/>
        </authorList>
    </citation>
    <scope>NUCLEOTIDE SEQUENCE</scope>
</reference>
<evidence type="ECO:0000256" key="4">
    <source>
        <dbReference type="ARBA" id="ARBA00023136"/>
    </source>
</evidence>
<evidence type="ECO:0000313" key="7">
    <source>
        <dbReference type="EMBL" id="AKN21535.1"/>
    </source>
</evidence>
<feature type="transmembrane region" description="Helical" evidence="5">
    <location>
        <begin position="383"/>
        <end position="402"/>
    </location>
</feature>
<dbReference type="InterPro" id="IPR050382">
    <property type="entry name" value="MFS_Na/Anion_cotransporter"/>
</dbReference>
<dbReference type="CDD" id="cd17380">
    <property type="entry name" value="MFS_SLC17A9_like"/>
    <property type="match status" value="1"/>
</dbReference>